<dbReference type="EMBL" id="VDEP01000070">
    <property type="protein sequence ID" value="KAA1133850.1"/>
    <property type="molecule type" value="Genomic_DNA"/>
</dbReference>
<keyword evidence="1" id="KW-0862">Zinc</keyword>
<proteinExistence type="predicted"/>
<name>A0A5B0S7H8_PUCGR</name>
<keyword evidence="1" id="KW-0479">Metal-binding</keyword>
<dbReference type="Proteomes" id="UP000325313">
    <property type="component" value="Unassembled WGS sequence"/>
</dbReference>
<reference evidence="4 5" key="1">
    <citation type="submission" date="2019-05" db="EMBL/GenBank/DDBJ databases">
        <title>Emergence of the Ug99 lineage of the wheat stem rust pathogen through somatic hybridization.</title>
        <authorList>
            <person name="Li F."/>
            <person name="Upadhyaya N.M."/>
            <person name="Sperschneider J."/>
            <person name="Matny O."/>
            <person name="Nguyen-Phuc H."/>
            <person name="Mago R."/>
            <person name="Raley C."/>
            <person name="Miller M.E."/>
            <person name="Silverstein K.A.T."/>
            <person name="Henningsen E."/>
            <person name="Hirsch C.D."/>
            <person name="Visser B."/>
            <person name="Pretorius Z.A."/>
            <person name="Steffenson B.J."/>
            <person name="Schwessinger B."/>
            <person name="Dodds P.N."/>
            <person name="Figueroa M."/>
        </authorList>
    </citation>
    <scope>NUCLEOTIDE SEQUENCE [LARGE SCALE GENOMIC DNA]</scope>
    <source>
        <strain evidence="4 5">Ug99</strain>
    </source>
</reference>
<dbReference type="GO" id="GO:0008270">
    <property type="term" value="F:zinc ion binding"/>
    <property type="evidence" value="ECO:0007669"/>
    <property type="project" value="UniProtKB-KW"/>
</dbReference>
<evidence type="ECO:0000259" key="3">
    <source>
        <dbReference type="PROSITE" id="PS50089"/>
    </source>
</evidence>
<dbReference type="InterPro" id="IPR001841">
    <property type="entry name" value="Znf_RING"/>
</dbReference>
<organism evidence="4 5">
    <name type="scientific">Puccinia graminis f. sp. tritici</name>
    <dbReference type="NCBI Taxonomy" id="56615"/>
    <lineage>
        <taxon>Eukaryota</taxon>
        <taxon>Fungi</taxon>
        <taxon>Dikarya</taxon>
        <taxon>Basidiomycota</taxon>
        <taxon>Pucciniomycotina</taxon>
        <taxon>Pucciniomycetes</taxon>
        <taxon>Pucciniales</taxon>
        <taxon>Pucciniaceae</taxon>
        <taxon>Puccinia</taxon>
    </lineage>
</organism>
<dbReference type="AlphaFoldDB" id="A0A5B0S7H8"/>
<evidence type="ECO:0000313" key="5">
    <source>
        <dbReference type="Proteomes" id="UP000325313"/>
    </source>
</evidence>
<evidence type="ECO:0000313" key="4">
    <source>
        <dbReference type="EMBL" id="KAA1133850.1"/>
    </source>
</evidence>
<accession>A0A5B0S7H8</accession>
<feature type="compositionally biased region" description="Low complexity" evidence="2">
    <location>
        <begin position="106"/>
        <end position="116"/>
    </location>
</feature>
<protein>
    <recommendedName>
        <fullName evidence="3">RING-type domain-containing protein</fullName>
    </recommendedName>
</protein>
<evidence type="ECO:0000256" key="1">
    <source>
        <dbReference type="PROSITE-ProRule" id="PRU00175"/>
    </source>
</evidence>
<comment type="caution">
    <text evidence="4">The sequence shown here is derived from an EMBL/GenBank/DDBJ whole genome shotgun (WGS) entry which is preliminary data.</text>
</comment>
<evidence type="ECO:0000256" key="2">
    <source>
        <dbReference type="SAM" id="MobiDB-lite"/>
    </source>
</evidence>
<dbReference type="SUPFAM" id="SSF57850">
    <property type="entry name" value="RING/U-box"/>
    <property type="match status" value="1"/>
</dbReference>
<dbReference type="Gene3D" id="3.30.40.10">
    <property type="entry name" value="Zinc/RING finger domain, C3HC4 (zinc finger)"/>
    <property type="match status" value="1"/>
</dbReference>
<dbReference type="PROSITE" id="PS50089">
    <property type="entry name" value="ZF_RING_2"/>
    <property type="match status" value="1"/>
</dbReference>
<sequence>MDLAADVDKLNQSPNQNAISAPTSVIYSSPTAPLAGSDTLHCHSKRALEGDLCKICYRPVQPVEKSTFFDCADLFHHGCVDRDVLPRQKDCPICHAKLCTSPLRPQSSSTSHQQSTEGNVKLPTLAGHFDPYRFGYNPEDYPDSCYSYRKS</sequence>
<gene>
    <name evidence="4" type="ORF">PGTUg99_025169</name>
</gene>
<feature type="domain" description="RING-type" evidence="3">
    <location>
        <begin position="53"/>
        <end position="95"/>
    </location>
</feature>
<keyword evidence="1" id="KW-0863">Zinc-finger</keyword>
<feature type="region of interest" description="Disordered" evidence="2">
    <location>
        <begin position="102"/>
        <end position="124"/>
    </location>
</feature>
<dbReference type="InterPro" id="IPR013083">
    <property type="entry name" value="Znf_RING/FYVE/PHD"/>
</dbReference>